<accession>A0A8H3IYJ4</accession>
<proteinExistence type="predicted"/>
<comment type="caution">
    <text evidence="3">The sequence shown here is derived from an EMBL/GenBank/DDBJ whole genome shotgun (WGS) entry which is preliminary data.</text>
</comment>
<keyword evidence="4" id="KW-1185">Reference proteome</keyword>
<reference evidence="3" key="1">
    <citation type="submission" date="2021-03" db="EMBL/GenBank/DDBJ databases">
        <authorList>
            <person name="Tagirdzhanova G."/>
        </authorList>
    </citation>
    <scope>NUCLEOTIDE SEQUENCE</scope>
</reference>
<name>A0A8H3IYJ4_9LECA</name>
<evidence type="ECO:0000256" key="1">
    <source>
        <dbReference type="SAM" id="Coils"/>
    </source>
</evidence>
<organism evidence="3 4">
    <name type="scientific">Gomphillus americanus</name>
    <dbReference type="NCBI Taxonomy" id="1940652"/>
    <lineage>
        <taxon>Eukaryota</taxon>
        <taxon>Fungi</taxon>
        <taxon>Dikarya</taxon>
        <taxon>Ascomycota</taxon>
        <taxon>Pezizomycotina</taxon>
        <taxon>Lecanoromycetes</taxon>
        <taxon>OSLEUM clade</taxon>
        <taxon>Ostropomycetidae</taxon>
        <taxon>Ostropales</taxon>
        <taxon>Graphidaceae</taxon>
        <taxon>Gomphilloideae</taxon>
        <taxon>Gomphillus</taxon>
    </lineage>
</organism>
<feature type="domain" description="CHAT" evidence="2">
    <location>
        <begin position="987"/>
        <end position="1242"/>
    </location>
</feature>
<feature type="coiled-coil region" evidence="1">
    <location>
        <begin position="853"/>
        <end position="880"/>
    </location>
</feature>
<protein>
    <recommendedName>
        <fullName evidence="2">CHAT domain-containing protein</fullName>
    </recommendedName>
</protein>
<dbReference type="InterPro" id="IPR024983">
    <property type="entry name" value="CHAT_dom"/>
</dbReference>
<keyword evidence="1" id="KW-0175">Coiled coil</keyword>
<sequence>MDYWSGYSDLYADCNEADIQKIEAVTKDRKLGRFALARNKLAVLSPSREDLPVLLLEKAALDTGCGLEGNRAELLASALNTDIQSVAATSESLLSLLRLNHAIATLKVRGSLKSALDVARKQKAHLENTPLELWNSVNIGCAVSYYSIIAQAYTFSTWVNIEEDLSLRGVHGNLSIGKLRVHLTSIGRFPQAFKLLDYELKFTQEEHRIVRFRGFLEECQKNLLSSKPAVLFYLIARLEVVAMLLHIDELDLSQQELENIDTLAANHSWILASDLPYRVRRNYQAQIFALRSFQKIPLLFAAALESREQGDYMFEYQASIPIPIALSKVEVLERDEEWYLYYAQYQKLLFARQLDMDGNALAIEACTNLTKFFQLRAMADYETATKLLVSLKNFEDKYPDFDIPIFRRILYTQAVEVAIAFGSLQQATDFDDKRIAAGAEERVTTVNTLLQYRSSDVDNWSRGLFVVVLSWINLSLRSRELSLTEAKDILDIQIAEGEQDVRIANTVAQLPKHSPSTLAKEFFGYPDPVPSDIWEKRVLKYNDWLWDRPACIPRHQRHTVISDILQVRRSLVDTYLEIRRQNAPRLLKIGAPITELENFHFEWQQTKFKDLSFTFDLRKSLDPGALGVSKFDLFSTEWLLRSFAVRLAKSYKAYQLKVVTDDMLREHQEWFENAYKSYAFVLGPRILYALAIIVQAIGFRYILFGSVSPDAALQVLERIEGNYIQERQAKSILGGGEDILARSKIWEVRNSADHYDQAIGFCFEALGAGRLTVLFSQRAQRDGRLDFTRQPSLLSKDALLAEIVKWAQKKKARSVNEVLGAQIVIPQKMMAALDEYHDARELLREEETLQALAETSTDDSESIQKDLQDLRQRMRDHKGLSSIMSMRNGEAITYEELLSLSKVLGPDVVIADFVHVESSCTGRDEDIWVMIFCDGSLIEIDGVDVLNAAAIKGWSGKYMDTDTPFSKTDASAELNLLFPLISCIVEHSKPGDTILFSVTTSLAGIPLHAIEIDSEPLIARNKVVYTQSLSVFRLCLLSAQMLITEPIDMIAVQALGDADSAKYDSASMRFASGLGAMLLKGPELNKESFLQAIPKALLIHFYGHVTFNSKEPLRSCLEIRDLAEERVTVQDLFNIQLRSGTHVSLIGCQSGETWKGSNDDSLGLTTAFFYGGAASVLSSQWKIKMRDGNEFQEAFYSELLKQSSQNFHDLADALQKAVLRLRIGPDGEVRLPYHWAGFILQGCWDRFPSLSGYLGSNH</sequence>
<dbReference type="Pfam" id="PF12770">
    <property type="entry name" value="CHAT"/>
    <property type="match status" value="1"/>
</dbReference>
<dbReference type="AlphaFoldDB" id="A0A8H3IYJ4"/>
<dbReference type="EMBL" id="CAJPDQ010000047">
    <property type="protein sequence ID" value="CAF9932769.1"/>
    <property type="molecule type" value="Genomic_DNA"/>
</dbReference>
<evidence type="ECO:0000313" key="3">
    <source>
        <dbReference type="EMBL" id="CAF9932769.1"/>
    </source>
</evidence>
<evidence type="ECO:0000259" key="2">
    <source>
        <dbReference type="Pfam" id="PF12770"/>
    </source>
</evidence>
<dbReference type="OrthoDB" id="9991317at2759"/>
<dbReference type="Proteomes" id="UP000664169">
    <property type="component" value="Unassembled WGS sequence"/>
</dbReference>
<evidence type="ECO:0000313" key="4">
    <source>
        <dbReference type="Proteomes" id="UP000664169"/>
    </source>
</evidence>
<gene>
    <name evidence="3" type="ORF">GOMPHAMPRED_006661</name>
</gene>